<evidence type="ECO:0000313" key="2">
    <source>
        <dbReference type="Proteomes" id="UP000236903"/>
    </source>
</evidence>
<protein>
    <submittedName>
        <fullName evidence="1">Uncharacterized protein</fullName>
    </submittedName>
</protein>
<evidence type="ECO:0000313" key="1">
    <source>
        <dbReference type="EMBL" id="AVB22006.1"/>
    </source>
</evidence>
<name>A0AAD0E1K8_9PSED</name>
<dbReference type="RefSeq" id="WP_060402457.1">
    <property type="nucleotide sequence ID" value="NZ_CP026562.1"/>
</dbReference>
<accession>A0AAD0E1K8</accession>
<proteinExistence type="predicted"/>
<sequence length="203" mass="23020">MHSAAPKAFKTISLYNRYIAETYYKLEPYIALALWLALYYVCDMIGAYEFSAQNTVQLLGPAVAVAAIIMAERQLQSWKQEKLLERLASLHKICASVSELCLSIEVGPLASGKYKKQDFSDSDILYGARLIKYGIFKTDIVICSLTEIKNEVKLIRKLSTNRSFLKISKKDIDNFCDCTTRYINDLMYCLKNKCSVKSSMLAC</sequence>
<organism evidence="1 2">
    <name type="scientific">Pseudomonas avellanae</name>
    <dbReference type="NCBI Taxonomy" id="46257"/>
    <lineage>
        <taxon>Bacteria</taxon>
        <taxon>Pseudomonadati</taxon>
        <taxon>Pseudomonadota</taxon>
        <taxon>Gammaproteobacteria</taxon>
        <taxon>Pseudomonadales</taxon>
        <taxon>Pseudomonadaceae</taxon>
        <taxon>Pseudomonas</taxon>
    </lineage>
</organism>
<dbReference type="AlphaFoldDB" id="A0AAD0E1K8"/>
<dbReference type="Proteomes" id="UP000236903">
    <property type="component" value="Chromosome"/>
</dbReference>
<gene>
    <name evidence="1" type="ORF">BKM03_24485</name>
</gene>
<dbReference type="KEGG" id="pavl:BKM03_24485"/>
<reference evidence="1 2" key="1">
    <citation type="submission" date="2018-02" db="EMBL/GenBank/DDBJ databases">
        <title>Comparative genomics of Pseudomonas syringae.</title>
        <authorList>
            <person name="Hulin M.T."/>
        </authorList>
    </citation>
    <scope>NUCLEOTIDE SEQUENCE [LARGE SCALE GENOMIC DNA]</scope>
    <source>
        <strain evidence="1 2">R2leaf</strain>
    </source>
</reference>
<dbReference type="EMBL" id="CP026562">
    <property type="protein sequence ID" value="AVB22006.1"/>
    <property type="molecule type" value="Genomic_DNA"/>
</dbReference>